<dbReference type="EMBL" id="CAKKNE010000004">
    <property type="protein sequence ID" value="CAH0373500.1"/>
    <property type="molecule type" value="Genomic_DNA"/>
</dbReference>
<feature type="transmembrane region" description="Helical" evidence="2">
    <location>
        <begin position="470"/>
        <end position="490"/>
    </location>
</feature>
<reference evidence="3" key="1">
    <citation type="submission" date="2021-11" db="EMBL/GenBank/DDBJ databases">
        <authorList>
            <consortium name="Genoscope - CEA"/>
            <person name="William W."/>
        </authorList>
    </citation>
    <scope>NUCLEOTIDE SEQUENCE</scope>
</reference>
<dbReference type="OrthoDB" id="6779347at2759"/>
<organism evidence="3 4">
    <name type="scientific">Pelagomonas calceolata</name>
    <dbReference type="NCBI Taxonomy" id="35677"/>
    <lineage>
        <taxon>Eukaryota</taxon>
        <taxon>Sar</taxon>
        <taxon>Stramenopiles</taxon>
        <taxon>Ochrophyta</taxon>
        <taxon>Pelagophyceae</taxon>
        <taxon>Pelagomonadales</taxon>
        <taxon>Pelagomonadaceae</taxon>
        <taxon>Pelagomonas</taxon>
    </lineage>
</organism>
<keyword evidence="2" id="KW-0472">Membrane</keyword>
<keyword evidence="2" id="KW-1133">Transmembrane helix</keyword>
<accession>A0A8J2WMV1</accession>
<feature type="transmembrane region" description="Helical" evidence="2">
    <location>
        <begin position="411"/>
        <end position="430"/>
    </location>
</feature>
<evidence type="ECO:0000313" key="4">
    <source>
        <dbReference type="Proteomes" id="UP000789595"/>
    </source>
</evidence>
<feature type="transmembrane region" description="Helical" evidence="2">
    <location>
        <begin position="442"/>
        <end position="464"/>
    </location>
</feature>
<proteinExistence type="predicted"/>
<dbReference type="AlphaFoldDB" id="A0A8J2WMV1"/>
<keyword evidence="4" id="KW-1185">Reference proteome</keyword>
<keyword evidence="2" id="KW-0812">Transmembrane</keyword>
<feature type="region of interest" description="Disordered" evidence="1">
    <location>
        <begin position="534"/>
        <end position="582"/>
    </location>
</feature>
<evidence type="ECO:0000313" key="3">
    <source>
        <dbReference type="EMBL" id="CAH0373500.1"/>
    </source>
</evidence>
<gene>
    <name evidence="3" type="ORF">PECAL_4P07050</name>
</gene>
<feature type="compositionally biased region" description="Acidic residues" evidence="1">
    <location>
        <begin position="536"/>
        <end position="548"/>
    </location>
</feature>
<dbReference type="Proteomes" id="UP000789595">
    <property type="component" value="Unassembled WGS sequence"/>
</dbReference>
<evidence type="ECO:0000256" key="1">
    <source>
        <dbReference type="SAM" id="MobiDB-lite"/>
    </source>
</evidence>
<feature type="transmembrane region" description="Helical" evidence="2">
    <location>
        <begin position="322"/>
        <end position="342"/>
    </location>
</feature>
<sequence>MDFERVIFRVHAAALGPLERNEERCRVKPREACRACSECLLVVAVGLLLVTTALHATLGTDRCLAPRLKERLGRYDNGSYVDWRLPRDAVVKIRLVNELPDDDDLFVGENGVAPQRHDDDDGIPGDFRRLGECPLLKPAPSSECDGVLNCDARMAPDTVCGGDDKCGTVANGCYKVQHAHHTPAPSPFRWRVPSGDYTLARDLHLLALNDAFLAEHRVRAYNVSVSMRCLDAASALASVFHRYVLGYDTPLANQAMETLGSSGALRNDNTNIITRWRRSDARRRRLSQRLGAEAAFKWLLRRAGVAVTSLLALFLLSTVTAAVLRVLVASGVCGAFALWYLLSSTRFAQRLDFQALARAYPWLGAVLGAPLELLRAQGREGTSLLCAHAVRVVVAYALYEAAQFAFARWLYSPPLPPALGLCCFGLMLGWEYATLAHCRSAASIAFLPKLNALYFLACHGTFYAVSRPYALLNCGVAALFMCHATLYCILELELPALVRGDIDATTPRARRTELPWPALDAMLPPTWSLYMPLVPNDDDQFPEEEDMPAELPRPPPPAEDEDDGVELVDLNRAPAPAVATTE</sequence>
<protein>
    <submittedName>
        <fullName evidence="3">Uncharacterized protein</fullName>
    </submittedName>
</protein>
<name>A0A8J2WMV1_9STRA</name>
<evidence type="ECO:0000256" key="2">
    <source>
        <dbReference type="SAM" id="Phobius"/>
    </source>
</evidence>
<comment type="caution">
    <text evidence="3">The sequence shown here is derived from an EMBL/GenBank/DDBJ whole genome shotgun (WGS) entry which is preliminary data.</text>
</comment>